<evidence type="ECO:0000256" key="2">
    <source>
        <dbReference type="ARBA" id="ARBA00022448"/>
    </source>
</evidence>
<feature type="transmembrane region" description="Helical" evidence="8">
    <location>
        <begin position="132"/>
        <end position="160"/>
    </location>
</feature>
<dbReference type="InterPro" id="IPR036259">
    <property type="entry name" value="MFS_trans_sf"/>
</dbReference>
<dbReference type="Gene3D" id="1.20.1250.20">
    <property type="entry name" value="MFS general substrate transporter like domains"/>
    <property type="match status" value="2"/>
</dbReference>
<dbReference type="SUPFAM" id="SSF103473">
    <property type="entry name" value="MFS general substrate transporter"/>
    <property type="match status" value="1"/>
</dbReference>
<name>A0A089WYJ4_9PSED</name>
<dbReference type="OrthoDB" id="3690818at2"/>
<keyword evidence="2" id="KW-0813">Transport</keyword>
<proteinExistence type="predicted"/>
<dbReference type="PROSITE" id="PS50850">
    <property type="entry name" value="MFS"/>
    <property type="match status" value="1"/>
</dbReference>
<dbReference type="PANTHER" id="PTHR43045:SF1">
    <property type="entry name" value="SHIKIMATE TRANSPORTER"/>
    <property type="match status" value="1"/>
</dbReference>
<keyword evidence="6 8" id="KW-0472">Membrane</keyword>
<evidence type="ECO:0000256" key="1">
    <source>
        <dbReference type="ARBA" id="ARBA00004651"/>
    </source>
</evidence>
<feature type="transmembrane region" description="Helical" evidence="8">
    <location>
        <begin position="70"/>
        <end position="94"/>
    </location>
</feature>
<feature type="transmembrane region" description="Helical" evidence="8">
    <location>
        <begin position="326"/>
        <end position="344"/>
    </location>
</feature>
<dbReference type="STRING" id="157783.LK03_21660"/>
<evidence type="ECO:0000256" key="8">
    <source>
        <dbReference type="SAM" id="Phobius"/>
    </source>
</evidence>
<feature type="transmembrane region" description="Helical" evidence="8">
    <location>
        <begin position="260"/>
        <end position="284"/>
    </location>
</feature>
<feature type="transmembrane region" description="Helical" evidence="8">
    <location>
        <begin position="296"/>
        <end position="314"/>
    </location>
</feature>
<evidence type="ECO:0000256" key="7">
    <source>
        <dbReference type="SAM" id="MobiDB-lite"/>
    </source>
</evidence>
<feature type="transmembrane region" description="Helical" evidence="8">
    <location>
        <begin position="350"/>
        <end position="367"/>
    </location>
</feature>
<evidence type="ECO:0000259" key="9">
    <source>
        <dbReference type="PROSITE" id="PS50850"/>
    </source>
</evidence>
<dbReference type="InterPro" id="IPR020846">
    <property type="entry name" value="MFS_dom"/>
</dbReference>
<dbReference type="AlphaFoldDB" id="A0A089WYJ4"/>
<feature type="domain" description="Major facilitator superfamily (MFS) profile" evidence="9">
    <location>
        <begin position="34"/>
        <end position="443"/>
    </location>
</feature>
<feature type="transmembrane region" description="Helical" evidence="8">
    <location>
        <begin position="205"/>
        <end position="223"/>
    </location>
</feature>
<feature type="transmembrane region" description="Helical" evidence="8">
    <location>
        <begin position="46"/>
        <end position="64"/>
    </location>
</feature>
<keyword evidence="4 8" id="KW-0812">Transmembrane</keyword>
<dbReference type="KEGG" id="psw:LK03_21660"/>
<sequence length="448" mass="47177">MSRVLAPEGAGSMPAAAPDAVSPSCDRKSVSRRAAIAASTGTAVEYYEFGVYGYMAAIIAPLFFPSDNPAAALLASLAVFGSAFLTRPLGGIILGRLGDRIGRRGVLLTTVIGMGLSTALIGFLPTTAQAGILAPILLVLIRLAQGFFAGAEVVGAAAFVAESAPAHRRGFFGAFTPVGVAIGGGTAACVCGVITLLLSPEALQAWGWRIPFFLCVPLVLLSCKLRHNVEETPEYKAFLKKDKPPAAPVREVMGRHLGSVVRVVILAFGQNVGYFIGIVFMNIYLTTYLKFDKSHVYWTIAGISFIVAAMMPFWGAVSDRLGRRRTLAIGFLGYMVLVVPMMTLMNGASIWVAALALLVATLPMPIIQSVGYPTYAEQFPTRVRYTGMAIAVNLGAILGGGVAPFMSSALIGSTGNLLMPGYFLAGAASLSLLSLIFLKETAGQQLER</sequence>
<dbReference type="eggNOG" id="COG0477">
    <property type="taxonomic scope" value="Bacteria"/>
</dbReference>
<feature type="transmembrane region" description="Helical" evidence="8">
    <location>
        <begin position="388"/>
        <end position="411"/>
    </location>
</feature>
<keyword evidence="5 8" id="KW-1133">Transmembrane helix</keyword>
<feature type="region of interest" description="Disordered" evidence="7">
    <location>
        <begin position="1"/>
        <end position="20"/>
    </location>
</feature>
<evidence type="ECO:0000256" key="4">
    <source>
        <dbReference type="ARBA" id="ARBA00022692"/>
    </source>
</evidence>
<dbReference type="InterPro" id="IPR011701">
    <property type="entry name" value="MFS"/>
</dbReference>
<keyword evidence="11" id="KW-1185">Reference proteome</keyword>
<comment type="subcellular location">
    <subcellularLocation>
        <location evidence="1">Cell membrane</location>
        <topology evidence="1">Multi-pass membrane protein</topology>
    </subcellularLocation>
</comment>
<evidence type="ECO:0000256" key="6">
    <source>
        <dbReference type="ARBA" id="ARBA00023136"/>
    </source>
</evidence>
<protein>
    <submittedName>
        <fullName evidence="10">MFS transporter</fullName>
    </submittedName>
</protein>
<feature type="transmembrane region" description="Helical" evidence="8">
    <location>
        <begin position="172"/>
        <end position="199"/>
    </location>
</feature>
<keyword evidence="3" id="KW-1003">Cell membrane</keyword>
<reference evidence="10 11" key="1">
    <citation type="submission" date="2014-09" db="EMBL/GenBank/DDBJ databases">
        <authorList>
            <person name="Chan K.-G."/>
        </authorList>
    </citation>
    <scope>NUCLEOTIDE SEQUENCE [LARGE SCALE GENOMIC DNA]</scope>
    <source>
        <strain evidence="10 11">ND07</strain>
    </source>
</reference>
<organism evidence="10 11">
    <name type="scientific">Pseudomonas cremoricolorata</name>
    <dbReference type="NCBI Taxonomy" id="157783"/>
    <lineage>
        <taxon>Bacteria</taxon>
        <taxon>Pseudomonadati</taxon>
        <taxon>Pseudomonadota</taxon>
        <taxon>Gammaproteobacteria</taxon>
        <taxon>Pseudomonadales</taxon>
        <taxon>Pseudomonadaceae</taxon>
        <taxon>Pseudomonas</taxon>
    </lineage>
</organism>
<gene>
    <name evidence="10" type="ORF">LK03_21660</name>
</gene>
<dbReference type="EMBL" id="CP009455">
    <property type="protein sequence ID" value="AIR91702.1"/>
    <property type="molecule type" value="Genomic_DNA"/>
</dbReference>
<feature type="transmembrane region" description="Helical" evidence="8">
    <location>
        <begin position="106"/>
        <end position="126"/>
    </location>
</feature>
<dbReference type="GO" id="GO:0005886">
    <property type="term" value="C:plasma membrane"/>
    <property type="evidence" value="ECO:0007669"/>
    <property type="project" value="UniProtKB-SubCell"/>
</dbReference>
<dbReference type="Proteomes" id="UP000029493">
    <property type="component" value="Chromosome"/>
</dbReference>
<evidence type="ECO:0000256" key="5">
    <source>
        <dbReference type="ARBA" id="ARBA00022989"/>
    </source>
</evidence>
<dbReference type="Pfam" id="PF07690">
    <property type="entry name" value="MFS_1"/>
    <property type="match status" value="1"/>
</dbReference>
<dbReference type="PANTHER" id="PTHR43045">
    <property type="entry name" value="SHIKIMATE TRANSPORTER"/>
    <property type="match status" value="1"/>
</dbReference>
<dbReference type="GO" id="GO:0022857">
    <property type="term" value="F:transmembrane transporter activity"/>
    <property type="evidence" value="ECO:0007669"/>
    <property type="project" value="InterPro"/>
</dbReference>
<evidence type="ECO:0000256" key="3">
    <source>
        <dbReference type="ARBA" id="ARBA00022475"/>
    </source>
</evidence>
<accession>A0A089WYJ4</accession>
<feature type="transmembrane region" description="Helical" evidence="8">
    <location>
        <begin position="417"/>
        <end position="438"/>
    </location>
</feature>
<evidence type="ECO:0000313" key="10">
    <source>
        <dbReference type="EMBL" id="AIR91702.1"/>
    </source>
</evidence>
<evidence type="ECO:0000313" key="11">
    <source>
        <dbReference type="Proteomes" id="UP000029493"/>
    </source>
</evidence>